<organism evidence="2 3">
    <name type="scientific">Pseudomonas paraeruginosa</name>
    <dbReference type="NCBI Taxonomy" id="2994495"/>
    <lineage>
        <taxon>Bacteria</taxon>
        <taxon>Pseudomonadati</taxon>
        <taxon>Pseudomonadota</taxon>
        <taxon>Gammaproteobacteria</taxon>
        <taxon>Pseudomonadales</taxon>
        <taxon>Pseudomonadaceae</taxon>
        <taxon>Pseudomonas</taxon>
    </lineage>
</organism>
<proteinExistence type="predicted"/>
<dbReference type="AlphaFoldDB" id="A0A2R3IWN9"/>
<evidence type="ECO:0000313" key="2">
    <source>
        <dbReference type="EMBL" id="AVK06341.1"/>
    </source>
</evidence>
<sequence>MRIGNGGGHRGSPHRAKRVHGYAAASGALRDTGGGRYGDDSKERQGRAQ</sequence>
<reference evidence="2 3" key="1">
    <citation type="submission" date="2018-02" db="EMBL/GenBank/DDBJ databases">
        <title>FDA/CDC Antimicrobial Resistant Isolate Bank Genome Sequencing.</title>
        <authorList>
            <person name="Benahmed F.H."/>
            <person name="Lutgring J.D."/>
            <person name="Yoo B."/>
            <person name="Machado M."/>
            <person name="Brown A."/>
            <person name="McAllister G."/>
            <person name="Perry A."/>
            <person name="Halpin A.L."/>
            <person name="Vavikolanu K."/>
            <person name="Ott S."/>
            <person name="Zhao X."/>
            <person name="Tallon L.J."/>
            <person name="Sadzewicz L."/>
            <person name="Aluvathingal J."/>
            <person name="Nadendla S."/>
            <person name="Voskania-kordi A."/>
            <person name="Simonyan V."/>
            <person name="Patel J."/>
            <person name="Shawar R.M."/>
        </authorList>
    </citation>
    <scope>NUCLEOTIDE SEQUENCE [LARGE SCALE GENOMIC DNA]</scope>
    <source>
        <strain evidence="2 3">AR_0356</strain>
    </source>
</reference>
<evidence type="ECO:0000256" key="1">
    <source>
        <dbReference type="SAM" id="MobiDB-lite"/>
    </source>
</evidence>
<gene>
    <name evidence="2" type="ORF">CSB93_3284</name>
</gene>
<feature type="compositionally biased region" description="Gly residues" evidence="1">
    <location>
        <begin position="1"/>
        <end position="10"/>
    </location>
</feature>
<feature type="compositionally biased region" description="Basic and acidic residues" evidence="1">
    <location>
        <begin position="37"/>
        <end position="49"/>
    </location>
</feature>
<feature type="compositionally biased region" description="Basic residues" evidence="1">
    <location>
        <begin position="11"/>
        <end position="20"/>
    </location>
</feature>
<dbReference type="EMBL" id="CP027169">
    <property type="protein sequence ID" value="AVK06341.1"/>
    <property type="molecule type" value="Genomic_DNA"/>
</dbReference>
<dbReference type="Proteomes" id="UP000238390">
    <property type="component" value="Chromosome"/>
</dbReference>
<evidence type="ECO:0000313" key="3">
    <source>
        <dbReference type="Proteomes" id="UP000238390"/>
    </source>
</evidence>
<keyword evidence="3" id="KW-1185">Reference proteome</keyword>
<accession>A0A2R3IWN9</accession>
<name>A0A2R3IWN9_9PSED</name>
<protein>
    <submittedName>
        <fullName evidence="2">Uncharacterized protein</fullName>
    </submittedName>
</protein>
<feature type="region of interest" description="Disordered" evidence="1">
    <location>
        <begin position="1"/>
        <end position="49"/>
    </location>
</feature>